<dbReference type="InterPro" id="IPR042104">
    <property type="entry name" value="PKS_dehydratase_sf"/>
</dbReference>
<keyword evidence="1" id="KW-0808">Transferase</keyword>
<dbReference type="Gene3D" id="3.10.129.110">
    <property type="entry name" value="Polyketide synthase dehydratase"/>
    <property type="match status" value="1"/>
</dbReference>
<proteinExistence type="predicted"/>
<evidence type="ECO:0000259" key="3">
    <source>
        <dbReference type="SMART" id="SM00829"/>
    </source>
</evidence>
<dbReference type="Gene3D" id="3.90.180.10">
    <property type="entry name" value="Medium-chain alcohol dehydrogenases, catalytic domain"/>
    <property type="match status" value="1"/>
</dbReference>
<dbReference type="PANTHER" id="PTHR43775:SF51">
    <property type="entry name" value="INACTIVE PHENOLPHTHIOCEROL SYNTHESIS POLYKETIDE SYNTHASE TYPE I PKS1-RELATED"/>
    <property type="match status" value="1"/>
</dbReference>
<feature type="region of interest" description="Disordered" evidence="2">
    <location>
        <begin position="516"/>
        <end position="555"/>
    </location>
</feature>
<dbReference type="InterPro" id="IPR013154">
    <property type="entry name" value="ADH-like_N"/>
</dbReference>
<dbReference type="Gene3D" id="3.40.50.11460">
    <property type="match status" value="1"/>
</dbReference>
<dbReference type="InterPro" id="IPR050091">
    <property type="entry name" value="PKS_NRPS_Biosynth_Enz"/>
</dbReference>
<dbReference type="AlphaFoldDB" id="A0A1V3WMC0"/>
<dbReference type="GO" id="GO:0006633">
    <property type="term" value="P:fatty acid biosynthetic process"/>
    <property type="evidence" value="ECO:0007669"/>
    <property type="project" value="TreeGrafter"/>
</dbReference>
<evidence type="ECO:0000313" key="5">
    <source>
        <dbReference type="Proteomes" id="UP000189229"/>
    </source>
</evidence>
<feature type="compositionally biased region" description="Basic residues" evidence="2">
    <location>
        <begin position="540"/>
        <end position="549"/>
    </location>
</feature>
<dbReference type="SUPFAM" id="SSF50129">
    <property type="entry name" value="GroES-like"/>
    <property type="match status" value="1"/>
</dbReference>
<dbReference type="SUPFAM" id="SSF51735">
    <property type="entry name" value="NAD(P)-binding Rossmann-fold domains"/>
    <property type="match status" value="1"/>
</dbReference>
<dbReference type="InterPro" id="IPR011032">
    <property type="entry name" value="GroES-like_sf"/>
</dbReference>
<dbReference type="GO" id="GO:0004312">
    <property type="term" value="F:fatty acid synthase activity"/>
    <property type="evidence" value="ECO:0007669"/>
    <property type="project" value="TreeGrafter"/>
</dbReference>
<reference evidence="4 5" key="1">
    <citation type="submission" date="2017-02" db="EMBL/GenBank/DDBJ databases">
        <title>Complete genome sequences of Mycobacterium kansasii strains isolated from rhesus macaques.</title>
        <authorList>
            <person name="Panda A."/>
            <person name="Nagaraj S."/>
            <person name="Zhao X."/>
            <person name="Tettelin H."/>
            <person name="Detolla L.J."/>
        </authorList>
    </citation>
    <scope>NUCLEOTIDE SEQUENCE [LARGE SCALE GENOMIC DNA]</scope>
    <source>
        <strain evidence="4 5">11-3813</strain>
    </source>
</reference>
<gene>
    <name evidence="4" type="ORF">BZL30_7687</name>
</gene>
<comment type="caution">
    <text evidence="4">The sequence shown here is derived from an EMBL/GenBank/DDBJ whole genome shotgun (WGS) entry which is preliminary data.</text>
</comment>
<feature type="domain" description="Enoyl reductase (ER)" evidence="3">
    <location>
        <begin position="439"/>
        <end position="555"/>
    </location>
</feature>
<dbReference type="Proteomes" id="UP000189229">
    <property type="component" value="Unassembled WGS sequence"/>
</dbReference>
<protein>
    <submittedName>
        <fullName evidence="4">Alcohol dehydrogenase GroES-like domain protein</fullName>
    </submittedName>
</protein>
<dbReference type="Pfam" id="PF08240">
    <property type="entry name" value="ADH_N"/>
    <property type="match status" value="1"/>
</dbReference>
<dbReference type="SMART" id="SM00829">
    <property type="entry name" value="PKS_ER"/>
    <property type="match status" value="1"/>
</dbReference>
<dbReference type="GO" id="GO:0016491">
    <property type="term" value="F:oxidoreductase activity"/>
    <property type="evidence" value="ECO:0007669"/>
    <property type="project" value="InterPro"/>
</dbReference>
<dbReference type="InterPro" id="IPR055123">
    <property type="entry name" value="SpnB-like_Rossmann"/>
</dbReference>
<dbReference type="PANTHER" id="PTHR43775">
    <property type="entry name" value="FATTY ACID SYNTHASE"/>
    <property type="match status" value="1"/>
</dbReference>
<accession>A0A1V3WMC0</accession>
<evidence type="ECO:0000256" key="1">
    <source>
        <dbReference type="ARBA" id="ARBA00022679"/>
    </source>
</evidence>
<name>A0A1V3WMC0_MYCKA</name>
<sequence length="555" mass="58617">MGCPVIDELVLHTPLVLAEHTPTDIQISVADADGPGDARSTSMPAPAPTIGPRPVGCCTPAERCVPGKPLPVNRPSRRCRRRLSMCSVSISSWPTAACTTIRRSARYAGSASSRATRPHLRGSGPACRDRYHRLRDAPGVARCRAAPDRRRPGSRADAEPAVLRLPFVFSGVTLYATAATRLQVWLTRTGDDTFTLYASDPAGAPVIRIDTVVVRVLPDMATLSAPTTAAPSVPGLWELAWPPLSTAAAAAADRPHWEVVAEDLDALSTSLRNGPVRPDLDAVRPCPPVVLWSLAARQRPGDDADAVSSIHGLTRRALAGLQAWLARPDTSGTALVVLTCRAVAISPYDRAPDLAQAAVWALLHSAHNEYPGRIRLVDTDLAGASADTLLHLLATFAGTGGEPQLALRDGVAHIPRLTPARALTPPPTPHWQLITTGRGDLANLTLVPTPAPTTLGPGQIRVQIRAAGLNFHDVVVALAAISDEGLGAEAAGVVVDTADDVTDFAPGDAVMGLFPNNAFAPPPPPITAASWPSRRDGPTRKRLRSRPRISPRTAF</sequence>
<feature type="region of interest" description="Disordered" evidence="2">
    <location>
        <begin position="109"/>
        <end position="128"/>
    </location>
</feature>
<organism evidence="4 5">
    <name type="scientific">Mycobacterium kansasii</name>
    <dbReference type="NCBI Taxonomy" id="1768"/>
    <lineage>
        <taxon>Bacteria</taxon>
        <taxon>Bacillati</taxon>
        <taxon>Actinomycetota</taxon>
        <taxon>Actinomycetes</taxon>
        <taxon>Mycobacteriales</taxon>
        <taxon>Mycobacteriaceae</taxon>
        <taxon>Mycobacterium</taxon>
    </lineage>
</organism>
<dbReference type="Pfam" id="PF22953">
    <property type="entry name" value="SpnB_Rossmann"/>
    <property type="match status" value="1"/>
</dbReference>
<evidence type="ECO:0000313" key="4">
    <source>
        <dbReference type="EMBL" id="OOK67566.1"/>
    </source>
</evidence>
<evidence type="ECO:0000256" key="2">
    <source>
        <dbReference type="SAM" id="MobiDB-lite"/>
    </source>
</evidence>
<dbReference type="EMBL" id="MVBM01000008">
    <property type="protein sequence ID" value="OOK67566.1"/>
    <property type="molecule type" value="Genomic_DNA"/>
</dbReference>
<dbReference type="InterPro" id="IPR020843">
    <property type="entry name" value="ER"/>
</dbReference>
<dbReference type="InterPro" id="IPR036291">
    <property type="entry name" value="NAD(P)-bd_dom_sf"/>
</dbReference>